<gene>
    <name evidence="2" type="ORF">ATANTOWER_000003</name>
</gene>
<dbReference type="EMBL" id="JAHUTI010000001">
    <property type="protein sequence ID" value="MED6231383.1"/>
    <property type="molecule type" value="Genomic_DNA"/>
</dbReference>
<proteinExistence type="predicted"/>
<keyword evidence="3" id="KW-1185">Reference proteome</keyword>
<comment type="caution">
    <text evidence="2">The sequence shown here is derived from an EMBL/GenBank/DDBJ whole genome shotgun (WGS) entry which is preliminary data.</text>
</comment>
<feature type="region of interest" description="Disordered" evidence="1">
    <location>
        <begin position="1"/>
        <end position="21"/>
    </location>
</feature>
<reference evidence="2 3" key="1">
    <citation type="submission" date="2021-07" db="EMBL/GenBank/DDBJ databases">
        <authorList>
            <person name="Palmer J.M."/>
        </authorList>
    </citation>
    <scope>NUCLEOTIDE SEQUENCE [LARGE SCALE GENOMIC DNA]</scope>
    <source>
        <strain evidence="2 3">AT_MEX2019</strain>
        <tissue evidence="2">Muscle</tissue>
    </source>
</reference>
<evidence type="ECO:0000313" key="2">
    <source>
        <dbReference type="EMBL" id="MED6231383.1"/>
    </source>
</evidence>
<accession>A0ABU7A0L2</accession>
<evidence type="ECO:0000313" key="3">
    <source>
        <dbReference type="Proteomes" id="UP001345963"/>
    </source>
</evidence>
<sequence length="77" mass="8776">MGLWPTPHLSGEDGSGGRKRHPCRDHFEICEDFRAIWTRCQSAPDRPLMIPWLASEDKVIRGEMSSSEEKEIARLPA</sequence>
<organism evidence="2 3">
    <name type="scientific">Ataeniobius toweri</name>
    <dbReference type="NCBI Taxonomy" id="208326"/>
    <lineage>
        <taxon>Eukaryota</taxon>
        <taxon>Metazoa</taxon>
        <taxon>Chordata</taxon>
        <taxon>Craniata</taxon>
        <taxon>Vertebrata</taxon>
        <taxon>Euteleostomi</taxon>
        <taxon>Actinopterygii</taxon>
        <taxon>Neopterygii</taxon>
        <taxon>Teleostei</taxon>
        <taxon>Neoteleostei</taxon>
        <taxon>Acanthomorphata</taxon>
        <taxon>Ovalentaria</taxon>
        <taxon>Atherinomorphae</taxon>
        <taxon>Cyprinodontiformes</taxon>
        <taxon>Goodeidae</taxon>
        <taxon>Ataeniobius</taxon>
    </lineage>
</organism>
<dbReference type="Proteomes" id="UP001345963">
    <property type="component" value="Unassembled WGS sequence"/>
</dbReference>
<evidence type="ECO:0000256" key="1">
    <source>
        <dbReference type="SAM" id="MobiDB-lite"/>
    </source>
</evidence>
<name>A0ABU7A0L2_9TELE</name>
<protein>
    <submittedName>
        <fullName evidence="2">Uncharacterized protein</fullName>
    </submittedName>
</protein>